<dbReference type="STRING" id="631362.Thi970DRAFT_01293"/>
<dbReference type="HOGENOM" id="CLU_036281_1_0_6"/>
<accession>H8YYU3</accession>
<dbReference type="Proteomes" id="UP000002964">
    <property type="component" value="Unassembled WGS sequence"/>
</dbReference>
<proteinExistence type="predicted"/>
<evidence type="ECO:0000313" key="2">
    <source>
        <dbReference type="EMBL" id="EIC23619.1"/>
    </source>
</evidence>
<dbReference type="PANTHER" id="PTHR30092:SF0">
    <property type="entry name" value="INNER MEMBRANE PROTEIN CRED"/>
    <property type="match status" value="1"/>
</dbReference>
<evidence type="ECO:0000313" key="3">
    <source>
        <dbReference type="Proteomes" id="UP000002964"/>
    </source>
</evidence>
<protein>
    <submittedName>
        <fullName evidence="2">Inner membrane protein involved in colicin E2 resistance</fullName>
    </submittedName>
</protein>
<dbReference type="NCBIfam" id="NF008712">
    <property type="entry name" value="PRK11715.1-1"/>
    <property type="match status" value="1"/>
</dbReference>
<keyword evidence="1" id="KW-0812">Transmembrane</keyword>
<dbReference type="RefSeq" id="WP_009147702.1">
    <property type="nucleotide sequence ID" value="NZ_CP121471.1"/>
</dbReference>
<keyword evidence="1" id="KW-1133">Transmembrane helix</keyword>
<dbReference type="PIRSF" id="PIRSF004548">
    <property type="entry name" value="CreD"/>
    <property type="match status" value="1"/>
</dbReference>
<feature type="transmembrane region" description="Helical" evidence="1">
    <location>
        <begin position="430"/>
        <end position="447"/>
    </location>
</feature>
<feature type="transmembrane region" description="Helical" evidence="1">
    <location>
        <begin position="376"/>
        <end position="395"/>
    </location>
</feature>
<keyword evidence="3" id="KW-1185">Reference proteome</keyword>
<name>H8YYU3_9GAMM</name>
<organism evidence="2 3">
    <name type="scientific">Thiorhodovibrio frisius</name>
    <dbReference type="NCBI Taxonomy" id="631362"/>
    <lineage>
        <taxon>Bacteria</taxon>
        <taxon>Pseudomonadati</taxon>
        <taxon>Pseudomonadota</taxon>
        <taxon>Gammaproteobacteria</taxon>
        <taxon>Chromatiales</taxon>
        <taxon>Chromatiaceae</taxon>
        <taxon>Thiorhodovibrio</taxon>
    </lineage>
</organism>
<dbReference type="AlphaFoldDB" id="H8YYU3"/>
<dbReference type="Pfam" id="PF06123">
    <property type="entry name" value="CreD"/>
    <property type="match status" value="1"/>
</dbReference>
<reference evidence="2 3" key="2">
    <citation type="submission" date="2011-11" db="EMBL/GenBank/DDBJ databases">
        <authorList>
            <consortium name="US DOE Joint Genome Institute"/>
            <person name="Lucas S."/>
            <person name="Han J."/>
            <person name="Lapidus A."/>
            <person name="Cheng J.-F."/>
            <person name="Goodwin L."/>
            <person name="Pitluck S."/>
            <person name="Peters L."/>
            <person name="Ovchinnikova G."/>
            <person name="Zhang X."/>
            <person name="Detter J.C."/>
            <person name="Han C."/>
            <person name="Tapia R."/>
            <person name="Land M."/>
            <person name="Hauser L."/>
            <person name="Kyrpides N."/>
            <person name="Ivanova N."/>
            <person name="Pagani I."/>
            <person name="Vogl K."/>
            <person name="Liu Z."/>
            <person name="Overmann J."/>
            <person name="Frigaard N.-U."/>
            <person name="Bryant D."/>
            <person name="Woyke T."/>
        </authorList>
    </citation>
    <scope>NUCLEOTIDE SEQUENCE [LARGE SCALE GENOMIC DNA]</scope>
    <source>
        <strain evidence="2 3">970</strain>
    </source>
</reference>
<feature type="transmembrane region" description="Helical" evidence="1">
    <location>
        <begin position="346"/>
        <end position="364"/>
    </location>
</feature>
<dbReference type="EMBL" id="JH603168">
    <property type="protein sequence ID" value="EIC23619.1"/>
    <property type="molecule type" value="Genomic_DNA"/>
</dbReference>
<dbReference type="PANTHER" id="PTHR30092">
    <property type="entry name" value="INNER MEMBRANE PROTEIN CRED"/>
    <property type="match status" value="1"/>
</dbReference>
<sequence length="485" mass="52663">MHKALVIKVAIILGLTLGLMVPLGMVSQLIDERAARQEAVVSEIAASSAGAQRLIGPILVLPYQEEFTQEYWEKETIDGELKRVRRIRQVKVDGRALIMPSSAQMQFDGRTSVKRRGLFKALVYELEGGIQGRFVIPAQPALERQQENSHIQWGQPYLSLGLSDTRGLVRTPQLQWDGTPIDFAQGTLLDPTLPQGMHVPLPKLVQVGQGRASFGDRAFVDGADADEADADEAERAPREIPFSITLAFRGTESVSFVPLADSTRIELASTWPHPSFQGRFLPNADGQMIDADGFSALWEVSALATAAPANLRADVAAGRVCLGGCADWLGVRFIEPVNIYSMSNRAVKYGILFIGLTFAAVLLLELLRSLKVHPAQYLLVGLALALFFLLLLSLSEHIAFGLAYGLATLGCVSLLGYYLIAVLGSVKRGAGFALLLAVLFAALYGLLMSEDAALLMGSLLLFGLLALTMVLTRRLDWYALEKSVA</sequence>
<dbReference type="GO" id="GO:0005886">
    <property type="term" value="C:plasma membrane"/>
    <property type="evidence" value="ECO:0007669"/>
    <property type="project" value="TreeGrafter"/>
</dbReference>
<evidence type="ECO:0000256" key="1">
    <source>
        <dbReference type="SAM" id="Phobius"/>
    </source>
</evidence>
<feature type="transmembrane region" description="Helical" evidence="1">
    <location>
        <begin position="401"/>
        <end position="423"/>
    </location>
</feature>
<keyword evidence="1" id="KW-0472">Membrane</keyword>
<dbReference type="eggNOG" id="COG4452">
    <property type="taxonomic scope" value="Bacteria"/>
</dbReference>
<dbReference type="InterPro" id="IPR010364">
    <property type="entry name" value="Uncharacterised_IM_CreD"/>
</dbReference>
<gene>
    <name evidence="2" type="ORF">Thi970DRAFT_01293</name>
</gene>
<feature type="transmembrane region" description="Helical" evidence="1">
    <location>
        <begin position="453"/>
        <end position="472"/>
    </location>
</feature>
<dbReference type="OrthoDB" id="9791851at2"/>
<reference evidence="3" key="1">
    <citation type="submission" date="2011-06" db="EMBL/GenBank/DDBJ databases">
        <authorList>
            <consortium name="US DOE Joint Genome Institute (JGI-PGF)"/>
            <person name="Lucas S."/>
            <person name="Han J."/>
            <person name="Lapidus A."/>
            <person name="Cheng J.-F."/>
            <person name="Goodwin L."/>
            <person name="Pitluck S."/>
            <person name="Peters L."/>
            <person name="Land M.L."/>
            <person name="Hauser L."/>
            <person name="Vogl K."/>
            <person name="Liu Z."/>
            <person name="Overmann J."/>
            <person name="Frigaard N.-U."/>
            <person name="Bryant D.A."/>
            <person name="Woyke T.J."/>
        </authorList>
    </citation>
    <scope>NUCLEOTIDE SEQUENCE [LARGE SCALE GENOMIC DNA]</scope>
    <source>
        <strain evidence="3">970</strain>
    </source>
</reference>